<feature type="domain" description="C2 NT-type" evidence="2">
    <location>
        <begin position="3"/>
        <end position="158"/>
    </location>
</feature>
<feature type="region of interest" description="Disordered" evidence="1">
    <location>
        <begin position="155"/>
        <end position="216"/>
    </location>
</feature>
<evidence type="ECO:0000256" key="1">
    <source>
        <dbReference type="SAM" id="MobiDB-lite"/>
    </source>
</evidence>
<feature type="region of interest" description="Disordered" evidence="1">
    <location>
        <begin position="1116"/>
        <end position="1141"/>
    </location>
</feature>
<evidence type="ECO:0000313" key="3">
    <source>
        <dbReference type="EMBL" id="KAG0559988.1"/>
    </source>
</evidence>
<feature type="compositionally biased region" description="Polar residues" evidence="1">
    <location>
        <begin position="255"/>
        <end position="270"/>
    </location>
</feature>
<proteinExistence type="predicted"/>
<sequence>MFFRGQKGSPVKLEFNIFIENIKPWTSAQAQSDGAAIPVFLAWRRGSKRSGSTKSVIPSVGGSDGGKVVFNESFKLPATLFVRKSGGFQKKSVTFALLEDESAKTVKISRQLGTGELDLSQFGNSTEPCSTRIPLSIGLGGTQAEGDPTLSLRVSSTGRFASSPSTSSGRLSSGGRSEAPQRTSYFLPESDDSDNEQEIDPFTDDEESPGSPDGGLAMSAQAIEAMKREILFSPYAILPSKLLYPNPVIARERPSSTPARLSDGQSSGRSFSAAKVAEASGKEVRESLKWTEEEKRQVLLGLSQPRRSLAAAAKTLETAAASAARSVEAARRSMRNSGAEKNLEAVAALAENYKAAEIEAAAAIKAVEAAAASLGSTVVAATAIYAKRKASLSMNNRPSECSTSESPPSPSSVSPPSPSSVSPPSPSSVSPPSPSSVSPPDSRAKLELSQSPQGISDVPAPSCESSEQPAEVACAEKANSEKKAPDPADDQTDYKSLLKEAKTKFAMIERRTLEELRSKVASAVANEENGKQMTRSLEEKLTKRDDELRDTAAIEVALYSAAAEHTSSSHKLHTPARRLARLYVYAFKSRSSERRASAARNSVLGLVVAVRACGNDIPRLTFWWSNIVVLRETIMQACNVEPAAEYSGGASTSGGDDSFADRARRSQQLRQRSYWQGSIGQILGLKSFSNDWQDCNTYVVALLRVETWIHGRILECVWWQVMSPPMQVNGGDATPRRGALGARFLNVRDELNRFAVKVKDGLGELNKFAEDVKEFFSRQSSEGNLSQLGDPRHGTNSIEVWKNAFTDALKRLCPLQGHDAECGCLPVLSRQVIAECVDRLDVAMFNGILRNPEHKSPTDPIADPIQNLSVLPIPAGDLTFGAGSQLKNAVVTWSTWLSGLLTMREPNPAESISKGPSVEHSEQPVEEVQRQQRFSYLKATGELLMQLPKDMIDMAMRREAARKEAEKASPYFVLLRAAGDLLMLPKDMLMDKTVRKEVCPQLKLPLIRRILCNFVPDEFHPDPVSPALVDAINAEVSLEREKLQADMAAIEDISLASMPTCIYVPPASAFVRLWIGEPPGTDEWGQTPSSLLRKGYGSDNELEQFQTPLAWLKAESPNSRSSSISGGMDMLGDDQSMQSSDDSAAYTGRFELLQEVWDWGLDLR</sequence>
<evidence type="ECO:0000259" key="2">
    <source>
        <dbReference type="PROSITE" id="PS51840"/>
    </source>
</evidence>
<feature type="compositionally biased region" description="Low complexity" evidence="1">
    <location>
        <begin position="162"/>
        <end position="177"/>
    </location>
</feature>
<feature type="compositionally biased region" description="Acidic residues" evidence="1">
    <location>
        <begin position="189"/>
        <end position="208"/>
    </location>
</feature>
<dbReference type="GO" id="GO:0005643">
    <property type="term" value="C:nuclear pore"/>
    <property type="evidence" value="ECO:0007669"/>
    <property type="project" value="InterPro"/>
</dbReference>
<feature type="compositionally biased region" description="Basic and acidic residues" evidence="1">
    <location>
        <begin position="478"/>
        <end position="493"/>
    </location>
</feature>
<dbReference type="Pfam" id="PF10358">
    <property type="entry name" value="NT-C2"/>
    <property type="match status" value="1"/>
</dbReference>
<feature type="region of interest" description="Disordered" evidence="1">
    <location>
        <begin position="253"/>
        <end position="273"/>
    </location>
</feature>
<dbReference type="PANTHER" id="PTHR31344:SF11">
    <property type="entry name" value="NUCLEOLAR PROTEIN GAR2-LIKE PROTEIN"/>
    <property type="match status" value="1"/>
</dbReference>
<reference evidence="3" key="1">
    <citation type="submission" date="2020-06" db="EMBL/GenBank/DDBJ databases">
        <title>WGS assembly of Ceratodon purpureus strain R40.</title>
        <authorList>
            <person name="Carey S.B."/>
            <person name="Jenkins J."/>
            <person name="Shu S."/>
            <person name="Lovell J.T."/>
            <person name="Sreedasyam A."/>
            <person name="Maumus F."/>
            <person name="Tiley G.P."/>
            <person name="Fernandez-Pozo N."/>
            <person name="Barry K."/>
            <person name="Chen C."/>
            <person name="Wang M."/>
            <person name="Lipzen A."/>
            <person name="Daum C."/>
            <person name="Saski C.A."/>
            <person name="Payton A.C."/>
            <person name="Mcbreen J.C."/>
            <person name="Conrad R.E."/>
            <person name="Kollar L.M."/>
            <person name="Olsson S."/>
            <person name="Huttunen S."/>
            <person name="Landis J.B."/>
            <person name="Wickett N.J."/>
            <person name="Johnson M.G."/>
            <person name="Rensing S.A."/>
            <person name="Grimwood J."/>
            <person name="Schmutz J."/>
            <person name="Mcdaniel S.F."/>
        </authorList>
    </citation>
    <scope>NUCLEOTIDE SEQUENCE</scope>
    <source>
        <strain evidence="3">R40</strain>
    </source>
</reference>
<protein>
    <recommendedName>
        <fullName evidence="2">C2 NT-type domain-containing protein</fullName>
    </recommendedName>
</protein>
<dbReference type="InterPro" id="IPR021827">
    <property type="entry name" value="Nup186/Nup192/Nup205"/>
</dbReference>
<feature type="region of interest" description="Disordered" evidence="1">
    <location>
        <begin position="391"/>
        <end position="493"/>
    </location>
</feature>
<dbReference type="PROSITE" id="PS51840">
    <property type="entry name" value="C2_NT"/>
    <property type="match status" value="1"/>
</dbReference>
<gene>
    <name evidence="3" type="ORF">KC19_10G145100</name>
</gene>
<dbReference type="AlphaFoldDB" id="A0A8T0GQL0"/>
<organism evidence="3 4">
    <name type="scientific">Ceratodon purpureus</name>
    <name type="common">Fire moss</name>
    <name type="synonym">Dicranum purpureum</name>
    <dbReference type="NCBI Taxonomy" id="3225"/>
    <lineage>
        <taxon>Eukaryota</taxon>
        <taxon>Viridiplantae</taxon>
        <taxon>Streptophyta</taxon>
        <taxon>Embryophyta</taxon>
        <taxon>Bryophyta</taxon>
        <taxon>Bryophytina</taxon>
        <taxon>Bryopsida</taxon>
        <taxon>Dicranidae</taxon>
        <taxon>Pseudoditrichales</taxon>
        <taxon>Ditrichaceae</taxon>
        <taxon>Ceratodon</taxon>
    </lineage>
</organism>
<comment type="caution">
    <text evidence="3">The sequence shown here is derived from an EMBL/GenBank/DDBJ whole genome shotgun (WGS) entry which is preliminary data.</text>
</comment>
<feature type="compositionally biased region" description="Polar residues" evidence="1">
    <location>
        <begin position="392"/>
        <end position="405"/>
    </location>
</feature>
<feature type="compositionally biased region" description="Pro residues" evidence="1">
    <location>
        <begin position="407"/>
        <end position="434"/>
    </location>
</feature>
<evidence type="ECO:0000313" key="4">
    <source>
        <dbReference type="Proteomes" id="UP000822688"/>
    </source>
</evidence>
<dbReference type="EMBL" id="CM026431">
    <property type="protein sequence ID" value="KAG0559988.1"/>
    <property type="molecule type" value="Genomic_DNA"/>
</dbReference>
<dbReference type="InterPro" id="IPR019448">
    <property type="entry name" value="NT-C2"/>
</dbReference>
<keyword evidence="4" id="KW-1185">Reference proteome</keyword>
<dbReference type="Proteomes" id="UP000822688">
    <property type="component" value="Chromosome 10"/>
</dbReference>
<accession>A0A8T0GQL0</accession>
<dbReference type="PANTHER" id="PTHR31344">
    <property type="entry name" value="NUCLEAR PORE COMPLEX PROTEIN NUP205"/>
    <property type="match status" value="1"/>
</dbReference>
<name>A0A8T0GQL0_CERPU</name>